<keyword evidence="4" id="KW-1185">Reference proteome</keyword>
<dbReference type="PANTHER" id="PTHR43157:SF31">
    <property type="entry name" value="PHOSPHATIDYLINOSITOL-GLYCAN BIOSYNTHESIS CLASS F PROTEIN"/>
    <property type="match status" value="1"/>
</dbReference>
<evidence type="ECO:0000256" key="2">
    <source>
        <dbReference type="SAM" id="MobiDB-lite"/>
    </source>
</evidence>
<organism evidence="3 4">
    <name type="scientific">Saccharata proteae CBS 121410</name>
    <dbReference type="NCBI Taxonomy" id="1314787"/>
    <lineage>
        <taxon>Eukaryota</taxon>
        <taxon>Fungi</taxon>
        <taxon>Dikarya</taxon>
        <taxon>Ascomycota</taxon>
        <taxon>Pezizomycotina</taxon>
        <taxon>Dothideomycetes</taxon>
        <taxon>Dothideomycetes incertae sedis</taxon>
        <taxon>Botryosphaeriales</taxon>
        <taxon>Saccharataceae</taxon>
        <taxon>Saccharata</taxon>
    </lineage>
</organism>
<dbReference type="AlphaFoldDB" id="A0A6A5YAL4"/>
<feature type="region of interest" description="Disordered" evidence="2">
    <location>
        <begin position="1"/>
        <end position="51"/>
    </location>
</feature>
<reference evidence="3" key="1">
    <citation type="journal article" date="2020" name="Stud. Mycol.">
        <title>101 Dothideomycetes genomes: a test case for predicting lifestyles and emergence of pathogens.</title>
        <authorList>
            <person name="Haridas S."/>
            <person name="Albert R."/>
            <person name="Binder M."/>
            <person name="Bloem J."/>
            <person name="Labutti K."/>
            <person name="Salamov A."/>
            <person name="Andreopoulos B."/>
            <person name="Baker S."/>
            <person name="Barry K."/>
            <person name="Bills G."/>
            <person name="Bluhm B."/>
            <person name="Cannon C."/>
            <person name="Castanera R."/>
            <person name="Culley D."/>
            <person name="Daum C."/>
            <person name="Ezra D."/>
            <person name="Gonzalez J."/>
            <person name="Henrissat B."/>
            <person name="Kuo A."/>
            <person name="Liang C."/>
            <person name="Lipzen A."/>
            <person name="Lutzoni F."/>
            <person name="Magnuson J."/>
            <person name="Mondo S."/>
            <person name="Nolan M."/>
            <person name="Ohm R."/>
            <person name="Pangilinan J."/>
            <person name="Park H.-J."/>
            <person name="Ramirez L."/>
            <person name="Alfaro M."/>
            <person name="Sun H."/>
            <person name="Tritt A."/>
            <person name="Yoshinaga Y."/>
            <person name="Zwiers L.-H."/>
            <person name="Turgeon B."/>
            <person name="Goodwin S."/>
            <person name="Spatafora J."/>
            <person name="Crous P."/>
            <person name="Grigoriev I."/>
        </authorList>
    </citation>
    <scope>NUCLEOTIDE SEQUENCE</scope>
    <source>
        <strain evidence="3">CBS 121410</strain>
    </source>
</reference>
<evidence type="ECO:0000256" key="1">
    <source>
        <dbReference type="ARBA" id="ARBA00023002"/>
    </source>
</evidence>
<dbReference type="PRINTS" id="PR00081">
    <property type="entry name" value="GDHRDH"/>
</dbReference>
<sequence length="386" mass="42377">MAEPTPASEAPSAPIDINTIPYDAPLSFPEPPSSWTSAQNRKGSKGTRVKTPENIDLRGKWVVISGSNNGIGREAAIQMASWGANLILACRDPPPKETHPTVVVEECKNAAKEAGHEETEVEWWEMDCAKLESVEAFAKRWLETGKALDLLCNNAGIGSSPGGAEVFRTADGFEIVHQVNLLSHVLLTLRLLPSIARAPAPRIICTTSCFHYLGKYDLSNFNGELGLAGTEGVHYYMNNKLWFQIWISELQARLLARPAYTHITVQGVHPGYVNSGVWNLNNKNAWWKVFFLKCAAWVLGITPQQGSLAITVAATSVDAGADPDIQGVGEKGGRGGGRYFNRVWEEEPMPHTKDSDARLRVWRKVNDELKLQEKGLLDVLGLEALE</sequence>
<dbReference type="InterPro" id="IPR002347">
    <property type="entry name" value="SDR_fam"/>
</dbReference>
<feature type="compositionally biased region" description="Low complexity" evidence="2">
    <location>
        <begin position="1"/>
        <end position="14"/>
    </location>
</feature>
<proteinExistence type="predicted"/>
<dbReference type="Proteomes" id="UP000799776">
    <property type="component" value="Unassembled WGS sequence"/>
</dbReference>
<dbReference type="Pfam" id="PF00106">
    <property type="entry name" value="adh_short"/>
    <property type="match status" value="1"/>
</dbReference>
<dbReference type="SUPFAM" id="SSF51735">
    <property type="entry name" value="NAD(P)-binding Rossmann-fold domains"/>
    <property type="match status" value="1"/>
</dbReference>
<evidence type="ECO:0000313" key="3">
    <source>
        <dbReference type="EMBL" id="KAF2088892.1"/>
    </source>
</evidence>
<dbReference type="OrthoDB" id="542013at2759"/>
<dbReference type="EMBL" id="ML978715">
    <property type="protein sequence ID" value="KAF2088892.1"/>
    <property type="molecule type" value="Genomic_DNA"/>
</dbReference>
<dbReference type="PANTHER" id="PTHR43157">
    <property type="entry name" value="PHOSPHATIDYLINOSITOL-GLYCAN BIOSYNTHESIS CLASS F PROTEIN-RELATED"/>
    <property type="match status" value="1"/>
</dbReference>
<dbReference type="InterPro" id="IPR036291">
    <property type="entry name" value="NAD(P)-bd_dom_sf"/>
</dbReference>
<dbReference type="GO" id="GO:0016491">
    <property type="term" value="F:oxidoreductase activity"/>
    <property type="evidence" value="ECO:0007669"/>
    <property type="project" value="UniProtKB-KW"/>
</dbReference>
<dbReference type="Gene3D" id="3.40.50.720">
    <property type="entry name" value="NAD(P)-binding Rossmann-like Domain"/>
    <property type="match status" value="1"/>
</dbReference>
<accession>A0A6A5YAL4</accession>
<keyword evidence="1" id="KW-0560">Oxidoreductase</keyword>
<gene>
    <name evidence="3" type="ORF">K490DRAFT_55516</name>
</gene>
<name>A0A6A5YAL4_9PEZI</name>
<evidence type="ECO:0000313" key="4">
    <source>
        <dbReference type="Proteomes" id="UP000799776"/>
    </source>
</evidence>
<protein>
    <submittedName>
        <fullName evidence="3">NAD(P)-binding protein</fullName>
    </submittedName>
</protein>